<name>A0ABS5IM38_9MICO</name>
<dbReference type="Proteomes" id="UP000678243">
    <property type="component" value="Unassembled WGS sequence"/>
</dbReference>
<proteinExistence type="predicted"/>
<sequence>MTTSRIAAGSGSWVHWNPASVGTDVPAADSIDLVLALFEDPIVRVLDTANNYGFGASEERIGVAIREYGGVPDDFLIQTKADRDMVSGEFSGARVRRSLDESRSRLGLDRLPAVYLHDPENISWEQAFAVDGPVAALVAAREAGVIGTLGVAGGPSSLMRRYLDTGHFEALITHNRYTIVDRSAERLIDHAHTLGVHVTNASPYGGGFLTAWPPPTERYAYGLAAPSARHTAEEAASLCRAAGVPLIAAALAFSTDDPRIDRTIIGMRTVDDLRATRDLLAAPVDDALLQALRRLEPDPRGWQDPPQSLG</sequence>
<dbReference type="PANTHER" id="PTHR42686">
    <property type="entry name" value="GH17980P-RELATED"/>
    <property type="match status" value="1"/>
</dbReference>
<dbReference type="Gene3D" id="3.20.20.100">
    <property type="entry name" value="NADP-dependent oxidoreductase domain"/>
    <property type="match status" value="1"/>
</dbReference>
<comment type="caution">
    <text evidence="2">The sequence shown here is derived from an EMBL/GenBank/DDBJ whole genome shotgun (WGS) entry which is preliminary data.</text>
</comment>
<dbReference type="SUPFAM" id="SSF51430">
    <property type="entry name" value="NAD(P)-linked oxidoreductase"/>
    <property type="match status" value="1"/>
</dbReference>
<feature type="domain" description="NADP-dependent oxidoreductase" evidence="1">
    <location>
        <begin position="20"/>
        <end position="293"/>
    </location>
</feature>
<dbReference type="Pfam" id="PF00248">
    <property type="entry name" value="Aldo_ket_red"/>
    <property type="match status" value="1"/>
</dbReference>
<evidence type="ECO:0000313" key="2">
    <source>
        <dbReference type="EMBL" id="MBS0024011.1"/>
    </source>
</evidence>
<organism evidence="2 3">
    <name type="scientific">Microbacterium paraoxydans</name>
    <dbReference type="NCBI Taxonomy" id="199592"/>
    <lineage>
        <taxon>Bacteria</taxon>
        <taxon>Bacillati</taxon>
        <taxon>Actinomycetota</taxon>
        <taxon>Actinomycetes</taxon>
        <taxon>Micrococcales</taxon>
        <taxon>Microbacteriaceae</taxon>
        <taxon>Microbacterium</taxon>
    </lineage>
</organism>
<accession>A0ABS5IM38</accession>
<gene>
    <name evidence="2" type="ORF">KE274_07790</name>
</gene>
<dbReference type="InterPro" id="IPR023210">
    <property type="entry name" value="NADP_OxRdtase_dom"/>
</dbReference>
<keyword evidence="3" id="KW-1185">Reference proteome</keyword>
<dbReference type="PANTHER" id="PTHR42686:SF1">
    <property type="entry name" value="GH17980P-RELATED"/>
    <property type="match status" value="1"/>
</dbReference>
<evidence type="ECO:0000313" key="3">
    <source>
        <dbReference type="Proteomes" id="UP000678243"/>
    </source>
</evidence>
<dbReference type="InterPro" id="IPR036812">
    <property type="entry name" value="NAD(P)_OxRdtase_dom_sf"/>
</dbReference>
<reference evidence="2 3" key="1">
    <citation type="submission" date="2021-04" db="EMBL/GenBank/DDBJ databases">
        <title>Whole genome analysis of root endophytic bacterium Microbacterium paraoxydans ku-mp colonizing RP-bio226 rice variety.</title>
        <authorList>
            <person name="Ulaganathan K."/>
            <person name="Latha B."/>
        </authorList>
    </citation>
    <scope>NUCLEOTIDE SEQUENCE [LARGE SCALE GENOMIC DNA]</scope>
    <source>
        <strain evidence="3">ku-mp</strain>
    </source>
</reference>
<dbReference type="EMBL" id="JAGTUK010000002">
    <property type="protein sequence ID" value="MBS0024011.1"/>
    <property type="molecule type" value="Genomic_DNA"/>
</dbReference>
<dbReference type="InterPro" id="IPR020471">
    <property type="entry name" value="AKR"/>
</dbReference>
<protein>
    <submittedName>
        <fullName evidence="2">Aldo/keto reductase</fullName>
    </submittedName>
</protein>
<dbReference type="RefSeq" id="WP_211542497.1">
    <property type="nucleotide sequence ID" value="NZ_JAGTUK010000002.1"/>
</dbReference>
<evidence type="ECO:0000259" key="1">
    <source>
        <dbReference type="Pfam" id="PF00248"/>
    </source>
</evidence>